<protein>
    <submittedName>
        <fullName evidence="1">Uncharacterized protein</fullName>
    </submittedName>
</protein>
<organism evidence="1 2">
    <name type="scientific">Actinomadura macrotermitis</name>
    <dbReference type="NCBI Taxonomy" id="2585200"/>
    <lineage>
        <taxon>Bacteria</taxon>
        <taxon>Bacillati</taxon>
        <taxon>Actinomycetota</taxon>
        <taxon>Actinomycetes</taxon>
        <taxon>Streptosporangiales</taxon>
        <taxon>Thermomonosporaceae</taxon>
        <taxon>Actinomadura</taxon>
    </lineage>
</organism>
<gene>
    <name evidence="1" type="ORF">ACRB68_14520</name>
</gene>
<reference evidence="1 2" key="1">
    <citation type="submission" date="2019-10" db="EMBL/GenBank/DDBJ databases">
        <title>Actinomadura rubteroloni sp. nov. and Actinomadura macrotermitis sp. nov., isolated from the gut of fungus growing-termite Macrotermes natalensis.</title>
        <authorList>
            <person name="Benndorf R."/>
            <person name="Martin K."/>
            <person name="Kuefner M."/>
            <person name="De Beer W."/>
            <person name="Kaster A.-K."/>
            <person name="Vollmers J."/>
            <person name="Poulsen M."/>
            <person name="Beemelmanns C."/>
        </authorList>
    </citation>
    <scope>NUCLEOTIDE SEQUENCE [LARGE SCALE GENOMIC DNA]</scope>
    <source>
        <strain evidence="1 2">RB68</strain>
    </source>
</reference>
<dbReference type="EMBL" id="WEGH01000001">
    <property type="protein sequence ID" value="MQY03410.1"/>
    <property type="molecule type" value="Genomic_DNA"/>
</dbReference>
<evidence type="ECO:0000313" key="1">
    <source>
        <dbReference type="EMBL" id="MQY03410.1"/>
    </source>
</evidence>
<keyword evidence="2" id="KW-1185">Reference proteome</keyword>
<comment type="caution">
    <text evidence="1">The sequence shown here is derived from an EMBL/GenBank/DDBJ whole genome shotgun (WGS) entry which is preliminary data.</text>
</comment>
<name>A0A7K0BQF5_9ACTN</name>
<proteinExistence type="predicted"/>
<accession>A0A7K0BQF5</accession>
<sequence>MLGLVRIGRGTCGQAGAPASLISKPMGVSWV</sequence>
<dbReference type="Proteomes" id="UP000487268">
    <property type="component" value="Unassembled WGS sequence"/>
</dbReference>
<evidence type="ECO:0000313" key="2">
    <source>
        <dbReference type="Proteomes" id="UP000487268"/>
    </source>
</evidence>
<dbReference type="AlphaFoldDB" id="A0A7K0BQF5"/>